<feature type="transmembrane region" description="Helical" evidence="1">
    <location>
        <begin position="43"/>
        <end position="65"/>
    </location>
</feature>
<gene>
    <name evidence="2" type="ORF">HZF05_08360</name>
</gene>
<keyword evidence="1" id="KW-0812">Transmembrane</keyword>
<evidence type="ECO:0000256" key="1">
    <source>
        <dbReference type="SAM" id="Phobius"/>
    </source>
</evidence>
<feature type="transmembrane region" description="Helical" evidence="1">
    <location>
        <begin position="71"/>
        <end position="94"/>
    </location>
</feature>
<evidence type="ECO:0000313" key="3">
    <source>
        <dbReference type="Proteomes" id="UP000570166"/>
    </source>
</evidence>
<organism evidence="2 3">
    <name type="scientific">Sphingomonas chungangi</name>
    <dbReference type="NCBI Taxonomy" id="2683589"/>
    <lineage>
        <taxon>Bacteria</taxon>
        <taxon>Pseudomonadati</taxon>
        <taxon>Pseudomonadota</taxon>
        <taxon>Alphaproteobacteria</taxon>
        <taxon>Sphingomonadales</taxon>
        <taxon>Sphingomonadaceae</taxon>
        <taxon>Sphingomonas</taxon>
    </lineage>
</organism>
<sequence length="115" mass="12650">MTITPRRIAWRNSWQTWYVGRIEPNGSGSLIAGHFRVAQPVKVFMACWFGGVTLFGLAFAGTSIARQSASWMTIVPLGMLGFGIALVRIGMWMARDDRSAISTMLAETLVAGEIR</sequence>
<protein>
    <submittedName>
        <fullName evidence="2">Uncharacterized protein</fullName>
    </submittedName>
</protein>
<proteinExistence type="predicted"/>
<accession>A0A838L655</accession>
<name>A0A838L655_9SPHN</name>
<keyword evidence="3" id="KW-1185">Reference proteome</keyword>
<comment type="caution">
    <text evidence="2">The sequence shown here is derived from an EMBL/GenBank/DDBJ whole genome shotgun (WGS) entry which is preliminary data.</text>
</comment>
<dbReference type="RefSeq" id="WP_160365633.1">
    <property type="nucleotide sequence ID" value="NZ_JACEIB010000006.1"/>
</dbReference>
<reference evidence="2 3" key="1">
    <citation type="submission" date="2020-07" db="EMBL/GenBank/DDBJ databases">
        <authorList>
            <person name="Sun Q."/>
        </authorList>
    </citation>
    <scope>NUCLEOTIDE SEQUENCE [LARGE SCALE GENOMIC DNA]</scope>
    <source>
        <strain evidence="2 3">CGMCC 1.13654</strain>
    </source>
</reference>
<keyword evidence="1" id="KW-0472">Membrane</keyword>
<dbReference type="EMBL" id="JACEIB010000006">
    <property type="protein sequence ID" value="MBA2934112.1"/>
    <property type="molecule type" value="Genomic_DNA"/>
</dbReference>
<dbReference type="AlphaFoldDB" id="A0A838L655"/>
<keyword evidence="1" id="KW-1133">Transmembrane helix</keyword>
<evidence type="ECO:0000313" key="2">
    <source>
        <dbReference type="EMBL" id="MBA2934112.1"/>
    </source>
</evidence>
<dbReference type="Proteomes" id="UP000570166">
    <property type="component" value="Unassembled WGS sequence"/>
</dbReference>